<feature type="compositionally biased region" description="Pro residues" evidence="1">
    <location>
        <begin position="31"/>
        <end position="42"/>
    </location>
</feature>
<proteinExistence type="predicted"/>
<feature type="region of interest" description="Disordered" evidence="1">
    <location>
        <begin position="30"/>
        <end position="54"/>
    </location>
</feature>
<gene>
    <name evidence="2" type="primary">RvY_14729-1</name>
    <name evidence="2" type="synonym">RvY_14729.1</name>
    <name evidence="2" type="ORF">RvY_14729</name>
</gene>
<reference evidence="2 3" key="1">
    <citation type="journal article" date="2016" name="Nat. Commun.">
        <title>Extremotolerant tardigrade genome and improved radiotolerance of human cultured cells by tardigrade-unique protein.</title>
        <authorList>
            <person name="Hashimoto T."/>
            <person name="Horikawa D.D."/>
            <person name="Saito Y."/>
            <person name="Kuwahara H."/>
            <person name="Kozuka-Hata H."/>
            <person name="Shin-I T."/>
            <person name="Minakuchi Y."/>
            <person name="Ohishi K."/>
            <person name="Motoyama A."/>
            <person name="Aizu T."/>
            <person name="Enomoto A."/>
            <person name="Kondo K."/>
            <person name="Tanaka S."/>
            <person name="Hara Y."/>
            <person name="Koshikawa S."/>
            <person name="Sagara H."/>
            <person name="Miura T."/>
            <person name="Yokobori S."/>
            <person name="Miyagawa K."/>
            <person name="Suzuki Y."/>
            <person name="Kubo T."/>
            <person name="Oyama M."/>
            <person name="Kohara Y."/>
            <person name="Fujiyama A."/>
            <person name="Arakawa K."/>
            <person name="Katayama T."/>
            <person name="Toyoda A."/>
            <person name="Kunieda T."/>
        </authorList>
    </citation>
    <scope>NUCLEOTIDE SEQUENCE [LARGE SCALE GENOMIC DNA]</scope>
    <source>
        <strain evidence="2 3">YOKOZUNA-1</strain>
    </source>
</reference>
<comment type="caution">
    <text evidence="2">The sequence shown here is derived from an EMBL/GenBank/DDBJ whole genome shotgun (WGS) entry which is preliminary data.</text>
</comment>
<evidence type="ECO:0000313" key="2">
    <source>
        <dbReference type="EMBL" id="GAV04457.1"/>
    </source>
</evidence>
<keyword evidence="3" id="KW-1185">Reference proteome</keyword>
<organism evidence="2 3">
    <name type="scientific">Ramazzottius varieornatus</name>
    <name type="common">Water bear</name>
    <name type="synonym">Tardigrade</name>
    <dbReference type="NCBI Taxonomy" id="947166"/>
    <lineage>
        <taxon>Eukaryota</taxon>
        <taxon>Metazoa</taxon>
        <taxon>Ecdysozoa</taxon>
        <taxon>Tardigrada</taxon>
        <taxon>Eutardigrada</taxon>
        <taxon>Parachela</taxon>
        <taxon>Hypsibioidea</taxon>
        <taxon>Ramazzottiidae</taxon>
        <taxon>Ramazzottius</taxon>
    </lineage>
</organism>
<name>A0A1D1VSB5_RAMVA</name>
<dbReference type="AlphaFoldDB" id="A0A1D1VSB5"/>
<accession>A0A1D1VSB5</accession>
<dbReference type="Proteomes" id="UP000186922">
    <property type="component" value="Unassembled WGS sequence"/>
</dbReference>
<sequence length="54" mass="6084">MRPHDYEASLNMKRITVICVVPFFCRTSVHPRPPPSASPQPRPLVGYPNPAKVQ</sequence>
<evidence type="ECO:0000313" key="3">
    <source>
        <dbReference type="Proteomes" id="UP000186922"/>
    </source>
</evidence>
<protein>
    <submittedName>
        <fullName evidence="2">Uncharacterized protein</fullName>
    </submittedName>
</protein>
<dbReference type="EMBL" id="BDGG01000011">
    <property type="protein sequence ID" value="GAV04457.1"/>
    <property type="molecule type" value="Genomic_DNA"/>
</dbReference>
<evidence type="ECO:0000256" key="1">
    <source>
        <dbReference type="SAM" id="MobiDB-lite"/>
    </source>
</evidence>